<evidence type="ECO:0000256" key="2">
    <source>
        <dbReference type="ARBA" id="ARBA00022692"/>
    </source>
</evidence>
<dbReference type="InterPro" id="IPR051533">
    <property type="entry name" value="WaaL-like"/>
</dbReference>
<dbReference type="RefSeq" id="WP_378999685.1">
    <property type="nucleotide sequence ID" value="NZ_JBHSMT010000029.1"/>
</dbReference>
<dbReference type="Proteomes" id="UP001596045">
    <property type="component" value="Unassembled WGS sequence"/>
</dbReference>
<evidence type="ECO:0000256" key="5">
    <source>
        <dbReference type="SAM" id="Phobius"/>
    </source>
</evidence>
<keyword evidence="3 5" id="KW-1133">Transmembrane helix</keyword>
<dbReference type="Pfam" id="PF04932">
    <property type="entry name" value="Wzy_C"/>
    <property type="match status" value="1"/>
</dbReference>
<dbReference type="EMBL" id="JBHSMT010000029">
    <property type="protein sequence ID" value="MFC5475938.1"/>
    <property type="molecule type" value="Genomic_DNA"/>
</dbReference>
<evidence type="ECO:0000313" key="7">
    <source>
        <dbReference type="EMBL" id="MFC5475938.1"/>
    </source>
</evidence>
<feature type="transmembrane region" description="Helical" evidence="5">
    <location>
        <begin position="382"/>
        <end position="404"/>
    </location>
</feature>
<evidence type="ECO:0000313" key="8">
    <source>
        <dbReference type="Proteomes" id="UP001596045"/>
    </source>
</evidence>
<feature type="transmembrane region" description="Helical" evidence="5">
    <location>
        <begin position="59"/>
        <end position="79"/>
    </location>
</feature>
<feature type="transmembrane region" description="Helical" evidence="5">
    <location>
        <begin position="225"/>
        <end position="244"/>
    </location>
</feature>
<keyword evidence="2 5" id="KW-0812">Transmembrane</keyword>
<evidence type="ECO:0000256" key="1">
    <source>
        <dbReference type="ARBA" id="ARBA00004141"/>
    </source>
</evidence>
<comment type="caution">
    <text evidence="7">The sequence shown here is derived from an EMBL/GenBank/DDBJ whole genome shotgun (WGS) entry which is preliminary data.</text>
</comment>
<comment type="subcellular location">
    <subcellularLocation>
        <location evidence="1">Membrane</location>
        <topology evidence="1">Multi-pass membrane protein</topology>
    </subcellularLocation>
</comment>
<dbReference type="PANTHER" id="PTHR37422:SF17">
    <property type="entry name" value="O-ANTIGEN LIGASE"/>
    <property type="match status" value="1"/>
</dbReference>
<feature type="transmembrane region" description="Helical" evidence="5">
    <location>
        <begin position="146"/>
        <end position="169"/>
    </location>
</feature>
<keyword evidence="4 5" id="KW-0472">Membrane</keyword>
<dbReference type="PANTHER" id="PTHR37422">
    <property type="entry name" value="TEICHURONIC ACID BIOSYNTHESIS PROTEIN TUAE"/>
    <property type="match status" value="1"/>
</dbReference>
<reference evidence="8" key="1">
    <citation type="journal article" date="2019" name="Int. J. Syst. Evol. Microbiol.">
        <title>The Global Catalogue of Microorganisms (GCM) 10K type strain sequencing project: providing services to taxonomists for standard genome sequencing and annotation.</title>
        <authorList>
            <consortium name="The Broad Institute Genomics Platform"/>
            <consortium name="The Broad Institute Genome Sequencing Center for Infectious Disease"/>
            <person name="Wu L."/>
            <person name="Ma J."/>
        </authorList>
    </citation>
    <scope>NUCLEOTIDE SEQUENCE [LARGE SCALE GENOMIC DNA]</scope>
    <source>
        <strain evidence="8">JCM 17066</strain>
    </source>
</reference>
<evidence type="ECO:0000256" key="4">
    <source>
        <dbReference type="ARBA" id="ARBA00023136"/>
    </source>
</evidence>
<dbReference type="InterPro" id="IPR007016">
    <property type="entry name" value="O-antigen_ligase-rel_domated"/>
</dbReference>
<feature type="transmembrane region" description="Helical" evidence="5">
    <location>
        <begin position="116"/>
        <end position="134"/>
    </location>
</feature>
<evidence type="ECO:0000256" key="3">
    <source>
        <dbReference type="ARBA" id="ARBA00022989"/>
    </source>
</evidence>
<proteinExistence type="predicted"/>
<sequence>MSYIKWPVIIAIALFPALSIVLHNAGNACLYLLFVCSIVALVCRYKPMETSFGQLLKQYWPLHLAMASLFCAVFLNQIVSGDFAVKQYDRAVRLAVFAPIFWIILSVPLRHLKNVQWAFVVGVFAAVIKTYVITEGGIDRFGNVGFLSTIAFSNIALLLGAMALISFGWNERRQKVIFVVKVLACCVGLYATLLAKTRGSWIAIPFFFAFMFMFFGNIRIRHKLAIAVLSLAVLAGIFTFSSAVQTRLAETKSEISLFVSGQNVDTSTGIRLQLWHASWILFKQHPVVGIGRENFSSGLNELVSRKVITPAAASLAHSHNEILFNTTILGIFGFLASVSIYCVPAYYFMRDIRDADDDIRTAAGLGLLLCLGFFIYGLTDLMFFWTVLGGFYSMSVATFLACIIKRKKELKRTDP</sequence>
<name>A0ABW0MDF6_9BURK</name>
<feature type="transmembrane region" description="Helical" evidence="5">
    <location>
        <begin position="176"/>
        <end position="195"/>
    </location>
</feature>
<evidence type="ECO:0000259" key="6">
    <source>
        <dbReference type="Pfam" id="PF04932"/>
    </source>
</evidence>
<gene>
    <name evidence="7" type="ORF">ACFPM8_18410</name>
</gene>
<accession>A0ABW0MDF6</accession>
<feature type="transmembrane region" description="Helical" evidence="5">
    <location>
        <begin position="29"/>
        <end position="47"/>
    </location>
</feature>
<dbReference type="GO" id="GO:0016874">
    <property type="term" value="F:ligase activity"/>
    <property type="evidence" value="ECO:0007669"/>
    <property type="project" value="UniProtKB-KW"/>
</dbReference>
<feature type="transmembrane region" description="Helical" evidence="5">
    <location>
        <begin position="322"/>
        <end position="347"/>
    </location>
</feature>
<protein>
    <submittedName>
        <fullName evidence="7">O-antigen ligase family protein</fullName>
    </submittedName>
</protein>
<feature type="transmembrane region" description="Helical" evidence="5">
    <location>
        <begin position="91"/>
        <end position="109"/>
    </location>
</feature>
<keyword evidence="8" id="KW-1185">Reference proteome</keyword>
<feature type="domain" description="O-antigen ligase-related" evidence="6">
    <location>
        <begin position="185"/>
        <end position="336"/>
    </location>
</feature>
<feature type="transmembrane region" description="Helical" evidence="5">
    <location>
        <begin position="201"/>
        <end position="218"/>
    </location>
</feature>
<keyword evidence="7" id="KW-0436">Ligase</keyword>
<feature type="transmembrane region" description="Helical" evidence="5">
    <location>
        <begin position="359"/>
        <end position="376"/>
    </location>
</feature>
<organism evidence="7 8">
    <name type="scientific">Paraherbaspirillum soli</name>
    <dbReference type="NCBI Taxonomy" id="631222"/>
    <lineage>
        <taxon>Bacteria</taxon>
        <taxon>Pseudomonadati</taxon>
        <taxon>Pseudomonadota</taxon>
        <taxon>Betaproteobacteria</taxon>
        <taxon>Burkholderiales</taxon>
        <taxon>Oxalobacteraceae</taxon>
        <taxon>Paraherbaspirillum</taxon>
    </lineage>
</organism>